<dbReference type="InterPro" id="IPR002933">
    <property type="entry name" value="Peptidase_M20"/>
</dbReference>
<evidence type="ECO:0000256" key="1">
    <source>
        <dbReference type="ARBA" id="ARBA00006247"/>
    </source>
</evidence>
<dbReference type="RefSeq" id="XP_056481808.1">
    <property type="nucleotide sequence ID" value="XM_056638301.1"/>
</dbReference>
<evidence type="ECO:0000313" key="4">
    <source>
        <dbReference type="EMBL" id="KAJ5376778.1"/>
    </source>
</evidence>
<dbReference type="PANTHER" id="PTHR30575:SF0">
    <property type="entry name" value="XAA-ARG DIPEPTIDASE"/>
    <property type="match status" value="1"/>
</dbReference>
<dbReference type="InterPro" id="IPR036264">
    <property type="entry name" value="Bact_exopeptidase_dim_dom"/>
</dbReference>
<dbReference type="InterPro" id="IPR017439">
    <property type="entry name" value="Amidohydrolase"/>
</dbReference>
<evidence type="ECO:0000259" key="3">
    <source>
        <dbReference type="Pfam" id="PF07687"/>
    </source>
</evidence>
<dbReference type="NCBIfam" id="TIGR01891">
    <property type="entry name" value="amidohydrolases"/>
    <property type="match status" value="1"/>
</dbReference>
<dbReference type="PIRSF" id="PIRSF037226">
    <property type="entry name" value="Amidohydrolase_ACY1L2_prd"/>
    <property type="match status" value="1"/>
</dbReference>
<reference evidence="4" key="1">
    <citation type="submission" date="2022-12" db="EMBL/GenBank/DDBJ databases">
        <authorList>
            <person name="Petersen C."/>
        </authorList>
    </citation>
    <scope>NUCLEOTIDE SEQUENCE</scope>
    <source>
        <strain evidence="4">IBT 29677</strain>
    </source>
</reference>
<dbReference type="Pfam" id="PF07687">
    <property type="entry name" value="M20_dimer"/>
    <property type="match status" value="1"/>
</dbReference>
<dbReference type="FunFam" id="3.30.70.360:FF:000004">
    <property type="entry name" value="Peptidase M20 domain-containing protein 2"/>
    <property type="match status" value="1"/>
</dbReference>
<accession>A0A9W9VC87</accession>
<gene>
    <name evidence="4" type="ORF">N7509_013664</name>
</gene>
<dbReference type="Gene3D" id="3.30.70.360">
    <property type="match status" value="1"/>
</dbReference>
<dbReference type="InterPro" id="IPR052030">
    <property type="entry name" value="Peptidase_M20/M20A_hydrolases"/>
</dbReference>
<comment type="caution">
    <text evidence="4">The sequence shown here is derived from an EMBL/GenBank/DDBJ whole genome shotgun (WGS) entry which is preliminary data.</text>
</comment>
<dbReference type="InterPro" id="IPR017144">
    <property type="entry name" value="Xaa-Arg_dipeptidase"/>
</dbReference>
<evidence type="ECO:0000313" key="5">
    <source>
        <dbReference type="Proteomes" id="UP001147747"/>
    </source>
</evidence>
<dbReference type="Proteomes" id="UP001147747">
    <property type="component" value="Unassembled WGS sequence"/>
</dbReference>
<dbReference type="GeneID" id="81377281"/>
<dbReference type="Pfam" id="PF01546">
    <property type="entry name" value="Peptidase_M20"/>
    <property type="match status" value="1"/>
</dbReference>
<reference evidence="4" key="2">
    <citation type="journal article" date="2023" name="IMA Fungus">
        <title>Comparative genomic study of the Penicillium genus elucidates a diverse pangenome and 15 lateral gene transfer events.</title>
        <authorList>
            <person name="Petersen C."/>
            <person name="Sorensen T."/>
            <person name="Nielsen M.R."/>
            <person name="Sondergaard T.E."/>
            <person name="Sorensen J.L."/>
            <person name="Fitzpatrick D.A."/>
            <person name="Frisvad J.C."/>
            <person name="Nielsen K.L."/>
        </authorList>
    </citation>
    <scope>NUCLEOTIDE SEQUENCE</scope>
    <source>
        <strain evidence="4">IBT 29677</strain>
    </source>
</reference>
<organism evidence="4 5">
    <name type="scientific">Penicillium cosmopolitanum</name>
    <dbReference type="NCBI Taxonomy" id="1131564"/>
    <lineage>
        <taxon>Eukaryota</taxon>
        <taxon>Fungi</taxon>
        <taxon>Dikarya</taxon>
        <taxon>Ascomycota</taxon>
        <taxon>Pezizomycotina</taxon>
        <taxon>Eurotiomycetes</taxon>
        <taxon>Eurotiomycetidae</taxon>
        <taxon>Eurotiales</taxon>
        <taxon>Aspergillaceae</taxon>
        <taxon>Penicillium</taxon>
    </lineage>
</organism>
<keyword evidence="5" id="KW-1185">Reference proteome</keyword>
<dbReference type="Gene3D" id="3.40.630.10">
    <property type="entry name" value="Zn peptidases"/>
    <property type="match status" value="1"/>
</dbReference>
<sequence length="414" mass="44362">MEAISRPSSLSAAAHQISDAVNGHEAELHIINEKIHRNPETCYEEFQAHDVIVDFLEKRGFGVIKNAFGLQTAFLAEYGQGGRIVTFCAEYDALPQIGHGCGHNLIAVSSIAAFLGTVATMKESSSPGRVQLLGCPAEEGGGGKLKLIEAGAFANVDASLMIHPTPPVDHSRPEIAGISYGTCLSACGVNATFLGKPSHAAATPWEGINALDAATLSYTAVGLLRQHIRPSDRINIIMPEGGTAHNVIPERSRIRCNVRSETAAQMNSLKTRVENCFKGAALATGCTMELSVAMAPYTDIRPNEGLCTEFADAMQKWERKFVCNLEDKVLSAFSTDMGNVSYEVPSFHGNFSIPTAPGVGLHTEEFRDAAGTLEAHKVAMGVGKGMAATGFRVLKDEQFASLVKRNFEADKKLR</sequence>
<dbReference type="SUPFAM" id="SSF55031">
    <property type="entry name" value="Bacterial exopeptidase dimerisation domain"/>
    <property type="match status" value="1"/>
</dbReference>
<dbReference type="GO" id="GO:0016805">
    <property type="term" value="F:dipeptidase activity"/>
    <property type="evidence" value="ECO:0007669"/>
    <property type="project" value="InterPro"/>
</dbReference>
<comment type="similarity">
    <text evidence="1 2">Belongs to the peptidase M20A family.</text>
</comment>
<dbReference type="SUPFAM" id="SSF53187">
    <property type="entry name" value="Zn-dependent exopeptidases"/>
    <property type="match status" value="1"/>
</dbReference>
<name>A0A9W9VC87_9EURO</name>
<proteinExistence type="inferred from homology"/>
<protein>
    <recommendedName>
        <fullName evidence="2">Peptidase M20 domain-containing protein 2</fullName>
    </recommendedName>
</protein>
<dbReference type="OrthoDB" id="6119954at2759"/>
<dbReference type="InterPro" id="IPR011650">
    <property type="entry name" value="Peptidase_M20_dimer"/>
</dbReference>
<dbReference type="CDD" id="cd05672">
    <property type="entry name" value="M20_ACY1L2-like"/>
    <property type="match status" value="1"/>
</dbReference>
<feature type="domain" description="Peptidase M20 dimerisation" evidence="3">
    <location>
        <begin position="186"/>
        <end position="280"/>
    </location>
</feature>
<dbReference type="EMBL" id="JAPZBU010000012">
    <property type="protein sequence ID" value="KAJ5376778.1"/>
    <property type="molecule type" value="Genomic_DNA"/>
</dbReference>
<evidence type="ECO:0000256" key="2">
    <source>
        <dbReference type="PIRNR" id="PIRNR037226"/>
    </source>
</evidence>
<dbReference type="PANTHER" id="PTHR30575">
    <property type="entry name" value="PEPTIDASE M20"/>
    <property type="match status" value="1"/>
</dbReference>
<dbReference type="AlphaFoldDB" id="A0A9W9VC87"/>